<dbReference type="PRINTS" id="PR00040">
    <property type="entry name" value="HTHMERR"/>
</dbReference>
<dbReference type="PANTHER" id="PTHR30204">
    <property type="entry name" value="REDOX-CYCLING DRUG-SENSING TRANSCRIPTIONAL ACTIVATOR SOXR"/>
    <property type="match status" value="1"/>
</dbReference>
<dbReference type="PANTHER" id="PTHR30204:SF93">
    <property type="entry name" value="HTH MERR-TYPE DOMAIN-CONTAINING PROTEIN"/>
    <property type="match status" value="1"/>
</dbReference>
<sequence length="303" mass="33901">MNDRTELLTIGQLARRTGVPVRTIRFWSDSGIVPPAARSPSGYRLYDPTAVARLDLTRTLRELGLDLDTVSRVLARQVSVADVARLHAEALDAEIRTLRLRRAVLRSVAERADNPEEMRIVHQLARLNAQERQRLIDDFVAHAFEGIDPDAPGATIAQGLRTLPAELPDEPTTEQVNAWVELAELIGDESFRHRVRQMAVTGAQTVPEQQPFDIEMVKQHAGEAVAAGLAPDAAEARGVLERIIDPELPADERLRLAERTETFTDERVERYWRLLGILNGWPAFTPVVPAFDWFIAALRAHAR</sequence>
<dbReference type="CDD" id="cd00592">
    <property type="entry name" value="HTH_MerR-like"/>
    <property type="match status" value="1"/>
</dbReference>
<dbReference type="RefSeq" id="WP_239675331.1">
    <property type="nucleotide sequence ID" value="NZ_CP070499.1"/>
</dbReference>
<dbReference type="InterPro" id="IPR047057">
    <property type="entry name" value="MerR_fam"/>
</dbReference>
<dbReference type="InterPro" id="IPR000551">
    <property type="entry name" value="MerR-type_HTH_dom"/>
</dbReference>
<accession>A0A895Y7B3</accession>
<reference evidence="3" key="1">
    <citation type="submission" date="2021-02" db="EMBL/GenBank/DDBJ databases">
        <title>Natrosporangium hydrolyticum gen. nov., sp. nov, a haloalkaliphilic actinobacterium from a soda solonchak soil.</title>
        <authorList>
            <person name="Sorokin D.Y."/>
            <person name="Khijniak T.V."/>
            <person name="Zakharycheva A.P."/>
            <person name="Boueva O.V."/>
            <person name="Ariskina E.V."/>
            <person name="Hahnke R.L."/>
            <person name="Bunk B."/>
            <person name="Sproer C."/>
            <person name="Schumann P."/>
            <person name="Evtushenko L.I."/>
            <person name="Kublanov I.V."/>
        </authorList>
    </citation>
    <scope>NUCLEOTIDE SEQUENCE</scope>
    <source>
        <strain evidence="3">DSM 106523</strain>
    </source>
</reference>
<gene>
    <name evidence="3" type="ORF">JQS43_16645</name>
</gene>
<dbReference type="SUPFAM" id="SSF46955">
    <property type="entry name" value="Putative DNA-binding domain"/>
    <property type="match status" value="1"/>
</dbReference>
<dbReference type="GO" id="GO:0003677">
    <property type="term" value="F:DNA binding"/>
    <property type="evidence" value="ECO:0007669"/>
    <property type="project" value="UniProtKB-KW"/>
</dbReference>
<dbReference type="Proteomes" id="UP000662857">
    <property type="component" value="Chromosome"/>
</dbReference>
<evidence type="ECO:0000313" key="4">
    <source>
        <dbReference type="Proteomes" id="UP000662857"/>
    </source>
</evidence>
<evidence type="ECO:0000259" key="2">
    <source>
        <dbReference type="PROSITE" id="PS50937"/>
    </source>
</evidence>
<dbReference type="GO" id="GO:0003700">
    <property type="term" value="F:DNA-binding transcription factor activity"/>
    <property type="evidence" value="ECO:0007669"/>
    <property type="project" value="InterPro"/>
</dbReference>
<organism evidence="3 4">
    <name type="scientific">Natronosporangium hydrolyticum</name>
    <dbReference type="NCBI Taxonomy" id="2811111"/>
    <lineage>
        <taxon>Bacteria</taxon>
        <taxon>Bacillati</taxon>
        <taxon>Actinomycetota</taxon>
        <taxon>Actinomycetes</taxon>
        <taxon>Micromonosporales</taxon>
        <taxon>Micromonosporaceae</taxon>
        <taxon>Natronosporangium</taxon>
    </lineage>
</organism>
<dbReference type="PROSITE" id="PS50937">
    <property type="entry name" value="HTH_MERR_2"/>
    <property type="match status" value="1"/>
</dbReference>
<dbReference type="SMART" id="SM00422">
    <property type="entry name" value="HTH_MERR"/>
    <property type="match status" value="1"/>
</dbReference>
<dbReference type="Gene3D" id="1.10.1660.10">
    <property type="match status" value="1"/>
</dbReference>
<evidence type="ECO:0000256" key="1">
    <source>
        <dbReference type="ARBA" id="ARBA00023125"/>
    </source>
</evidence>
<feature type="domain" description="HTH merR-type" evidence="2">
    <location>
        <begin position="7"/>
        <end position="76"/>
    </location>
</feature>
<proteinExistence type="predicted"/>
<evidence type="ECO:0000313" key="3">
    <source>
        <dbReference type="EMBL" id="QSB13251.1"/>
    </source>
</evidence>
<dbReference type="KEGG" id="nhy:JQS43_16645"/>
<dbReference type="Pfam" id="PF13411">
    <property type="entry name" value="MerR_1"/>
    <property type="match status" value="1"/>
</dbReference>
<keyword evidence="1" id="KW-0238">DNA-binding</keyword>
<dbReference type="InterPro" id="IPR009061">
    <property type="entry name" value="DNA-bd_dom_put_sf"/>
</dbReference>
<keyword evidence="4" id="KW-1185">Reference proteome</keyword>
<name>A0A895Y7B3_9ACTN</name>
<dbReference type="EMBL" id="CP070499">
    <property type="protein sequence ID" value="QSB13251.1"/>
    <property type="molecule type" value="Genomic_DNA"/>
</dbReference>
<dbReference type="AlphaFoldDB" id="A0A895Y7B3"/>
<protein>
    <submittedName>
        <fullName evidence="3">MerR family transcriptional regulator</fullName>
    </submittedName>
</protein>